<feature type="transmembrane region" description="Helical" evidence="9">
    <location>
        <begin position="151"/>
        <end position="171"/>
    </location>
</feature>
<feature type="transmembrane region" description="Helical" evidence="9">
    <location>
        <begin position="183"/>
        <end position="205"/>
    </location>
</feature>
<evidence type="ECO:0000256" key="3">
    <source>
        <dbReference type="ARBA" id="ARBA00022448"/>
    </source>
</evidence>
<evidence type="ECO:0000256" key="8">
    <source>
        <dbReference type="ARBA" id="ARBA00023136"/>
    </source>
</evidence>
<feature type="transmembrane region" description="Helical" evidence="9">
    <location>
        <begin position="305"/>
        <end position="328"/>
    </location>
</feature>
<dbReference type="FunFam" id="1.20.1740.10:FF:000004">
    <property type="entry name" value="Sodium:alanine symporter family protein"/>
    <property type="match status" value="1"/>
</dbReference>
<evidence type="ECO:0000256" key="4">
    <source>
        <dbReference type="ARBA" id="ARBA00022475"/>
    </source>
</evidence>
<evidence type="ECO:0000256" key="1">
    <source>
        <dbReference type="ARBA" id="ARBA00004651"/>
    </source>
</evidence>
<feature type="transmembrane region" description="Helical" evidence="9">
    <location>
        <begin position="353"/>
        <end position="373"/>
    </location>
</feature>
<proteinExistence type="inferred from homology"/>
<comment type="subcellular location">
    <subcellularLocation>
        <location evidence="1 9">Cell membrane</location>
        <topology evidence="1 9">Multi-pass membrane protein</topology>
    </subcellularLocation>
</comment>
<keyword evidence="11" id="KW-1185">Reference proteome</keyword>
<keyword evidence="7 9" id="KW-1133">Transmembrane helix</keyword>
<dbReference type="PROSITE" id="PS00873">
    <property type="entry name" value="NA_ALANINE_SYMP"/>
    <property type="match status" value="1"/>
</dbReference>
<feature type="transmembrane region" description="Helical" evidence="9">
    <location>
        <begin position="217"/>
        <end position="237"/>
    </location>
</feature>
<dbReference type="PRINTS" id="PR00175">
    <property type="entry name" value="NAALASMPORT"/>
</dbReference>
<dbReference type="EMBL" id="CP002175">
    <property type="protein sequence ID" value="ADO77967.1"/>
    <property type="molecule type" value="Genomic_DNA"/>
</dbReference>
<dbReference type="Gene3D" id="1.20.1740.10">
    <property type="entry name" value="Amino acid/polyamine transporter I"/>
    <property type="match status" value="1"/>
</dbReference>
<reference evidence="10 11" key="2">
    <citation type="journal article" date="2011" name="Stand. Genomic Sci.">
        <title>Complete genome sequence of the extremely halophilic Halanaerobium praevalens type strain (GSL).</title>
        <authorList>
            <person name="Ivanova N."/>
            <person name="Sikorski J."/>
            <person name="Chertkov O."/>
            <person name="Nolan M."/>
            <person name="Lucas S."/>
            <person name="Hammon N."/>
            <person name="Deshpande S."/>
            <person name="Cheng J.F."/>
            <person name="Tapia R."/>
            <person name="Han C."/>
            <person name="Goodwin L."/>
            <person name="Pitluck S."/>
            <person name="Huntemann M."/>
            <person name="Liolios K."/>
            <person name="Pagani I."/>
            <person name="Mavromatis K."/>
            <person name="Ovchinikova G."/>
            <person name="Pati A."/>
            <person name="Chen A."/>
            <person name="Palaniappan K."/>
            <person name="Land M."/>
            <person name="Hauser L."/>
            <person name="Brambilla E.M."/>
            <person name="Kannan K.P."/>
            <person name="Rohde M."/>
            <person name="Tindall B.J."/>
            <person name="Goker M."/>
            <person name="Detter J.C."/>
            <person name="Woyke T."/>
            <person name="Bristow J."/>
            <person name="Eisen J.A."/>
            <person name="Markowitz V."/>
            <person name="Hugenholtz P."/>
            <person name="Kyrpides N.C."/>
            <person name="Klenk H.P."/>
            <person name="Lapidus A."/>
        </authorList>
    </citation>
    <scope>NUCLEOTIDE SEQUENCE [LARGE SCALE GENOMIC DNA]</scope>
    <source>
        <strain evidence="11">ATCC 33744 / DSM 2228 / GSL</strain>
    </source>
</reference>
<accession>E3DQQ6</accession>
<evidence type="ECO:0000256" key="9">
    <source>
        <dbReference type="RuleBase" id="RU363064"/>
    </source>
</evidence>
<feature type="transmembrane region" description="Helical" evidence="9">
    <location>
        <begin position="73"/>
        <end position="97"/>
    </location>
</feature>
<feature type="transmembrane region" description="Helical" evidence="9">
    <location>
        <begin position="15"/>
        <end position="34"/>
    </location>
</feature>
<sequence length="470" mass="50587">MLAVLENIIGWGNKIVWSYALVYMLLGLGLYFTFKTKFVQFRFIKEMITLLSEKAVSSVSGQELGDQVSSFQAFCVTIASRVGTGNLAGVAIAIAVGGPGAVFWMWVVALIGAASGFIESTLAQVYKIKDENGNYRGGPAYYMDQALNQKWMGILFSVLLTFSFGLVFNAVQANTITFAFEEAFGFSRFGVGIVLSAFVAIIIFGGVKRIARTVEKIVPIMAIGYLIIALIVVFKNLSAVPEVFSLIFSNAFGLNEAIGGGLGATIMMGIKRGLFSNEAGMGSAPNAAATAEVTHPVKQGLVQTLAVFTDTILICSATAFVIIISGVYTETGLEGIQLTQLALTKTVGPWADIFVAIAILLFAFSSILGNYVYGETNIKFGNISNNWLIVYRIAVLAMVLFGSVSKINLVWNMADLSMGLMAFVNLIAITFLAPIAAKVLKDYADQKKLGKNPVFKKDTISETAEVECWD</sequence>
<dbReference type="KEGG" id="hpk:Hprae_1842"/>
<keyword evidence="6 9" id="KW-0769">Symport</keyword>
<dbReference type="GO" id="GO:0005886">
    <property type="term" value="C:plasma membrane"/>
    <property type="evidence" value="ECO:0007669"/>
    <property type="project" value="UniProtKB-SubCell"/>
</dbReference>
<evidence type="ECO:0000256" key="7">
    <source>
        <dbReference type="ARBA" id="ARBA00022989"/>
    </source>
</evidence>
<name>E3DQQ6_HALPG</name>
<reference evidence="11" key="1">
    <citation type="submission" date="2010-10" db="EMBL/GenBank/DDBJ databases">
        <title>The complete genome of Halanaerobium praevalens DSM 2228.</title>
        <authorList>
            <consortium name="US DOE Joint Genome Institute (JGI-PGF)"/>
            <person name="Lucas S."/>
            <person name="Copeland A."/>
            <person name="Lapidus A."/>
            <person name="Glavina del Rio T."/>
            <person name="Dalin E."/>
            <person name="Tice H."/>
            <person name="Bruce D."/>
            <person name="Goodwin L."/>
            <person name="Pitluck S."/>
            <person name="Kyrpides N."/>
            <person name="Mavromatis K."/>
            <person name="Ivanova N."/>
            <person name="Ovchinnikova G."/>
            <person name="Chertkov O."/>
            <person name="Detter J.C."/>
            <person name="Han C."/>
            <person name="Larimer F."/>
            <person name="Land M."/>
            <person name="Hauser L."/>
            <person name="Markowitz V."/>
            <person name="Cheng J.-F."/>
            <person name="Hugenholtz P."/>
            <person name="Woyke T."/>
            <person name="Wu D."/>
            <person name="Tindall B."/>
            <person name="Pomrenke H.G."/>
            <person name="Brambilla E."/>
            <person name="Klenk H.-P."/>
            <person name="Eisen J.A."/>
        </authorList>
    </citation>
    <scope>NUCLEOTIDE SEQUENCE [LARGE SCALE GENOMIC DNA]</scope>
    <source>
        <strain evidence="11">ATCC 33744 / DSM 2228 / GSL</strain>
    </source>
</reference>
<dbReference type="RefSeq" id="WP_014553984.1">
    <property type="nucleotide sequence ID" value="NC_017455.1"/>
</dbReference>
<dbReference type="eggNOG" id="COG1115">
    <property type="taxonomic scope" value="Bacteria"/>
</dbReference>
<protein>
    <submittedName>
        <fullName evidence="10">Amino acid carrier protein</fullName>
    </submittedName>
</protein>
<dbReference type="HOGENOM" id="CLU_024867_0_1_9"/>
<keyword evidence="8 9" id="KW-0472">Membrane</keyword>
<dbReference type="OrthoDB" id="9804874at2"/>
<dbReference type="Pfam" id="PF01235">
    <property type="entry name" value="Na_Ala_symp"/>
    <property type="match status" value="1"/>
</dbReference>
<dbReference type="InterPro" id="IPR001463">
    <property type="entry name" value="Na/Ala_symport"/>
</dbReference>
<evidence type="ECO:0000313" key="11">
    <source>
        <dbReference type="Proteomes" id="UP000006866"/>
    </source>
</evidence>
<organism evidence="10 11">
    <name type="scientific">Halanaerobium praevalens (strain ATCC 33744 / DSM 2228 / GSL)</name>
    <dbReference type="NCBI Taxonomy" id="572479"/>
    <lineage>
        <taxon>Bacteria</taxon>
        <taxon>Bacillati</taxon>
        <taxon>Bacillota</taxon>
        <taxon>Clostridia</taxon>
        <taxon>Halanaerobiales</taxon>
        <taxon>Halanaerobiaceae</taxon>
        <taxon>Halanaerobium</taxon>
    </lineage>
</organism>
<keyword evidence="3 9" id="KW-0813">Transport</keyword>
<dbReference type="PANTHER" id="PTHR30330:SF1">
    <property type="entry name" value="AMINO-ACID CARRIER PROTEIN ALST"/>
    <property type="match status" value="1"/>
</dbReference>
<comment type="similarity">
    <text evidence="2 9">Belongs to the alanine or glycine:cation symporter (AGCS) (TC 2.A.25) family.</text>
</comment>
<dbReference type="Proteomes" id="UP000006866">
    <property type="component" value="Chromosome"/>
</dbReference>
<dbReference type="AlphaFoldDB" id="E3DQQ6"/>
<dbReference type="STRING" id="572479.Hprae_1842"/>
<keyword evidence="4 9" id="KW-1003">Cell membrane</keyword>
<dbReference type="NCBIfam" id="TIGR00835">
    <property type="entry name" value="agcS"/>
    <property type="match status" value="1"/>
</dbReference>
<dbReference type="GO" id="GO:0005283">
    <property type="term" value="F:amino acid:sodium symporter activity"/>
    <property type="evidence" value="ECO:0007669"/>
    <property type="project" value="InterPro"/>
</dbReference>
<evidence type="ECO:0000256" key="2">
    <source>
        <dbReference type="ARBA" id="ARBA00009261"/>
    </source>
</evidence>
<feature type="transmembrane region" description="Helical" evidence="9">
    <location>
        <begin position="385"/>
        <end position="404"/>
    </location>
</feature>
<gene>
    <name evidence="10" type="ordered locus">Hprae_1842</name>
</gene>
<feature type="transmembrane region" description="Helical" evidence="9">
    <location>
        <begin position="243"/>
        <end position="266"/>
    </location>
</feature>
<feature type="transmembrane region" description="Helical" evidence="9">
    <location>
        <begin position="416"/>
        <end position="437"/>
    </location>
</feature>
<dbReference type="PATRIC" id="fig|572479.3.peg.1875"/>
<evidence type="ECO:0000313" key="10">
    <source>
        <dbReference type="EMBL" id="ADO77967.1"/>
    </source>
</evidence>
<keyword evidence="5 9" id="KW-0812">Transmembrane</keyword>
<evidence type="ECO:0000256" key="5">
    <source>
        <dbReference type="ARBA" id="ARBA00022692"/>
    </source>
</evidence>
<evidence type="ECO:0000256" key="6">
    <source>
        <dbReference type="ARBA" id="ARBA00022847"/>
    </source>
</evidence>
<dbReference type="PANTHER" id="PTHR30330">
    <property type="entry name" value="AGSS FAMILY TRANSPORTER, SODIUM-ALANINE"/>
    <property type="match status" value="1"/>
</dbReference>